<evidence type="ECO:0000256" key="1">
    <source>
        <dbReference type="ARBA" id="ARBA00005979"/>
    </source>
</evidence>
<dbReference type="InterPro" id="IPR051799">
    <property type="entry name" value="NADH_flavin_oxidoreductase"/>
</dbReference>
<keyword evidence="2" id="KW-0285">Flavoprotein</keyword>
<keyword evidence="3" id="KW-0288">FMN</keyword>
<dbReference type="PANTHER" id="PTHR43656:SF5">
    <property type="entry name" value="NADH:FLAVIN OXIDOREDUCTASE_NADH OXIDASE N-TERMINAL DOMAIN-CONTAINING PROTEIN"/>
    <property type="match status" value="1"/>
</dbReference>
<dbReference type="GO" id="GO:0010181">
    <property type="term" value="F:FMN binding"/>
    <property type="evidence" value="ECO:0007669"/>
    <property type="project" value="InterPro"/>
</dbReference>
<evidence type="ECO:0000313" key="7">
    <source>
        <dbReference type="Proteomes" id="UP000287972"/>
    </source>
</evidence>
<dbReference type="AlphaFoldDB" id="A0A428RFK3"/>
<sequence length="376" mass="41171">MTTKRERYGSGPVNASPLAQPLHFEPSGRIAKNRFLKSPMAEALATFDPDIPSKRGIPTNEIVEIYRRWGRGKSNWSVIVTGNIDIDYEDIAELSDMIITVNDPFEGKRFDQFRALATAAKADGSLILGQVSHPGRQVSARFQTHAISASAVPLTKYAEAFAIPYAASKEEIGRIVEGFAHAAEYLYKAGCVELHAAYGFLLSQFLSRSTNKRTDEYGVQTLENRLRLISGIVQAVKARVPSTFMVAAKLNSVEFQEGGVTPEDAKELCEKLEELGLDFVELSGGAFENFGRMDIIEAFASVEGNFGLSHSIARTQMSQIAKGKEPLGHHGLDVVERYTQDWEHWAEKTPGGAGMTEGSITVSFSGPETSYGVVQE</sequence>
<dbReference type="InterPro" id="IPR001155">
    <property type="entry name" value="OxRdtase_FMN_N"/>
</dbReference>
<accession>A0A428RFK3</accession>
<dbReference type="EMBL" id="NKCL01000302">
    <property type="protein sequence ID" value="RSL76304.1"/>
    <property type="molecule type" value="Genomic_DNA"/>
</dbReference>
<dbReference type="InterPro" id="IPR013785">
    <property type="entry name" value="Aldolase_TIM"/>
</dbReference>
<organism evidence="6 7">
    <name type="scientific">Fusarium floridanum</name>
    <dbReference type="NCBI Taxonomy" id="1325733"/>
    <lineage>
        <taxon>Eukaryota</taxon>
        <taxon>Fungi</taxon>
        <taxon>Dikarya</taxon>
        <taxon>Ascomycota</taxon>
        <taxon>Pezizomycotina</taxon>
        <taxon>Sordariomycetes</taxon>
        <taxon>Hypocreomycetidae</taxon>
        <taxon>Hypocreales</taxon>
        <taxon>Nectriaceae</taxon>
        <taxon>Fusarium</taxon>
        <taxon>Fusarium solani species complex</taxon>
    </lineage>
</organism>
<protein>
    <recommendedName>
        <fullName evidence="5">NADH:flavin oxidoreductase/NADH oxidase N-terminal domain-containing protein</fullName>
    </recommendedName>
</protein>
<gene>
    <name evidence="6" type="ORF">CEP51_010082</name>
</gene>
<dbReference type="GO" id="GO:0016491">
    <property type="term" value="F:oxidoreductase activity"/>
    <property type="evidence" value="ECO:0007669"/>
    <property type="project" value="UniProtKB-KW"/>
</dbReference>
<keyword evidence="7" id="KW-1185">Reference proteome</keyword>
<evidence type="ECO:0000313" key="6">
    <source>
        <dbReference type="EMBL" id="RSL76304.1"/>
    </source>
</evidence>
<evidence type="ECO:0000256" key="4">
    <source>
        <dbReference type="ARBA" id="ARBA00023002"/>
    </source>
</evidence>
<feature type="domain" description="NADH:flavin oxidoreductase/NADH oxidase N-terminal" evidence="5">
    <location>
        <begin position="30"/>
        <end position="285"/>
    </location>
</feature>
<dbReference type="Gene3D" id="3.20.20.70">
    <property type="entry name" value="Aldolase class I"/>
    <property type="match status" value="1"/>
</dbReference>
<proteinExistence type="inferred from homology"/>
<evidence type="ECO:0000259" key="5">
    <source>
        <dbReference type="Pfam" id="PF00724"/>
    </source>
</evidence>
<dbReference type="PANTHER" id="PTHR43656">
    <property type="entry name" value="BINDING OXIDOREDUCTASE, PUTATIVE (AFU_ORTHOLOGUE AFUA_2G08260)-RELATED"/>
    <property type="match status" value="1"/>
</dbReference>
<comment type="similarity">
    <text evidence="1">Belongs to the NADH:flavin oxidoreductase/NADH oxidase family.</text>
</comment>
<dbReference type="Pfam" id="PF00724">
    <property type="entry name" value="Oxidored_FMN"/>
    <property type="match status" value="1"/>
</dbReference>
<keyword evidence="4" id="KW-0560">Oxidoreductase</keyword>
<reference evidence="6 7" key="1">
    <citation type="submission" date="2017-06" db="EMBL/GenBank/DDBJ databases">
        <title>Comparative genomic analysis of Ambrosia Fusariam Clade fungi.</title>
        <authorList>
            <person name="Stajich J.E."/>
            <person name="Carrillo J."/>
            <person name="Kijimoto T."/>
            <person name="Eskalen A."/>
            <person name="O'Donnell K."/>
            <person name="Kasson M."/>
        </authorList>
    </citation>
    <scope>NUCLEOTIDE SEQUENCE [LARGE SCALE GENOMIC DNA]</scope>
    <source>
        <strain evidence="6 7">NRRL62606</strain>
    </source>
</reference>
<evidence type="ECO:0000256" key="3">
    <source>
        <dbReference type="ARBA" id="ARBA00022643"/>
    </source>
</evidence>
<dbReference type="Proteomes" id="UP000287972">
    <property type="component" value="Unassembled WGS sequence"/>
</dbReference>
<comment type="caution">
    <text evidence="6">The sequence shown here is derived from an EMBL/GenBank/DDBJ whole genome shotgun (WGS) entry which is preliminary data.</text>
</comment>
<name>A0A428RFK3_9HYPO</name>
<evidence type="ECO:0000256" key="2">
    <source>
        <dbReference type="ARBA" id="ARBA00022630"/>
    </source>
</evidence>
<dbReference type="SUPFAM" id="SSF51395">
    <property type="entry name" value="FMN-linked oxidoreductases"/>
    <property type="match status" value="1"/>
</dbReference>